<comment type="caution">
    <text evidence="7">The sequence shown here is derived from an EMBL/GenBank/DDBJ whole genome shotgun (WGS) entry which is preliminary data.</text>
</comment>
<dbReference type="Proteomes" id="UP000658258">
    <property type="component" value="Unassembled WGS sequence"/>
</dbReference>
<keyword evidence="5" id="KW-0378">Hydrolase</keyword>
<evidence type="ECO:0000256" key="1">
    <source>
        <dbReference type="ARBA" id="ARBA00006272"/>
    </source>
</evidence>
<dbReference type="SUPFAM" id="SSF53187">
    <property type="entry name" value="Zn-dependent exopeptidases"/>
    <property type="match status" value="1"/>
</dbReference>
<protein>
    <submittedName>
        <fullName evidence="7">Peptidase M42</fullName>
    </submittedName>
</protein>
<dbReference type="CDD" id="cd05656">
    <property type="entry name" value="M42_Frv"/>
    <property type="match status" value="1"/>
</dbReference>
<evidence type="ECO:0000256" key="3">
    <source>
        <dbReference type="ARBA" id="ARBA00022670"/>
    </source>
</evidence>
<keyword evidence="8" id="KW-1185">Reference proteome</keyword>
<dbReference type="SUPFAM" id="SSF101821">
    <property type="entry name" value="Aminopeptidase/glucanase lid domain"/>
    <property type="match status" value="1"/>
</dbReference>
<dbReference type="Pfam" id="PF05343">
    <property type="entry name" value="Peptidase_M42"/>
    <property type="match status" value="1"/>
</dbReference>
<keyword evidence="4" id="KW-0479">Metal-binding</keyword>
<evidence type="ECO:0000313" key="8">
    <source>
        <dbReference type="Proteomes" id="UP000658258"/>
    </source>
</evidence>
<evidence type="ECO:0000313" key="7">
    <source>
        <dbReference type="EMBL" id="GHE74387.1"/>
    </source>
</evidence>
<accession>A0ABQ3I8U2</accession>
<dbReference type="EMBL" id="BNAG01000005">
    <property type="protein sequence ID" value="GHE74387.1"/>
    <property type="molecule type" value="Genomic_DNA"/>
</dbReference>
<organism evidence="7 8">
    <name type="scientific">Roseivirga thermotolerans</name>
    <dbReference type="NCBI Taxonomy" id="1758176"/>
    <lineage>
        <taxon>Bacteria</taxon>
        <taxon>Pseudomonadati</taxon>
        <taxon>Bacteroidota</taxon>
        <taxon>Cytophagia</taxon>
        <taxon>Cytophagales</taxon>
        <taxon>Roseivirgaceae</taxon>
        <taxon>Roseivirga</taxon>
    </lineage>
</organism>
<dbReference type="PANTHER" id="PTHR32481:SF0">
    <property type="entry name" value="AMINOPEPTIDASE YPDE-RELATED"/>
    <property type="match status" value="1"/>
</dbReference>
<dbReference type="InterPro" id="IPR023367">
    <property type="entry name" value="Peptidase_M42_dom2"/>
</dbReference>
<dbReference type="PIRSF" id="PIRSF001123">
    <property type="entry name" value="PepA_GA"/>
    <property type="match status" value="1"/>
</dbReference>
<evidence type="ECO:0000256" key="2">
    <source>
        <dbReference type="ARBA" id="ARBA00022438"/>
    </source>
</evidence>
<comment type="similarity">
    <text evidence="1 6">Belongs to the peptidase M42 family.</text>
</comment>
<dbReference type="Gene3D" id="2.40.30.40">
    <property type="entry name" value="Peptidase M42, domain 2"/>
    <property type="match status" value="1"/>
</dbReference>
<dbReference type="Gene3D" id="3.40.630.10">
    <property type="entry name" value="Zn peptidases"/>
    <property type="match status" value="1"/>
</dbReference>
<dbReference type="InterPro" id="IPR051464">
    <property type="entry name" value="Peptidase_M42_aminopept"/>
</dbReference>
<evidence type="ECO:0000256" key="6">
    <source>
        <dbReference type="PIRNR" id="PIRNR001123"/>
    </source>
</evidence>
<proteinExistence type="inferred from homology"/>
<gene>
    <name evidence="7" type="ORF">GCM10011340_33620</name>
</gene>
<sequence length="350" mass="38688">MSINVDLLKRICEVAGAPGFEKRVREMVIEEVKNHVDEWRVDNMGNVITVKKGKNNPEGKKAMVAAHMDEIGFIVTHIDDNGFVRFHTLGGFDPKTLTAQRVIIHGRKDVVGVMGSKPIHVMSQEERGKVAKTSDYFIDLGMKKEEVEKWVAIGDPITRERELIEMGNCVNCKSIDNRVSVFILIEALKQLQNHPYDVYGVFTVQEEVGLRGANVSAHTINPDFGFGLDTTIAYDLPGAQPHEMVTKLGEGVAIKIMDASTICDYRMVDFMKKTATSAQIKWQPEVLTAGGTDTAGVQRMGKEGAISGAISIPTRHLHQVIEMADKDDIQGAIDLLIACLEGLDGYDWSH</sequence>
<evidence type="ECO:0000256" key="5">
    <source>
        <dbReference type="ARBA" id="ARBA00022801"/>
    </source>
</evidence>
<dbReference type="RefSeq" id="WP_189631471.1">
    <property type="nucleotide sequence ID" value="NZ_BNAG01000005.1"/>
</dbReference>
<name>A0ABQ3I8U2_9BACT</name>
<evidence type="ECO:0000256" key="4">
    <source>
        <dbReference type="ARBA" id="ARBA00022723"/>
    </source>
</evidence>
<reference evidence="8" key="1">
    <citation type="journal article" date="2019" name="Int. J. Syst. Evol. Microbiol.">
        <title>The Global Catalogue of Microorganisms (GCM) 10K type strain sequencing project: providing services to taxonomists for standard genome sequencing and annotation.</title>
        <authorList>
            <consortium name="The Broad Institute Genomics Platform"/>
            <consortium name="The Broad Institute Genome Sequencing Center for Infectious Disease"/>
            <person name="Wu L."/>
            <person name="Ma J."/>
        </authorList>
    </citation>
    <scope>NUCLEOTIDE SEQUENCE [LARGE SCALE GENOMIC DNA]</scope>
    <source>
        <strain evidence="8">CGMCC 1.15111</strain>
    </source>
</reference>
<keyword evidence="3" id="KW-0645">Protease</keyword>
<dbReference type="PANTHER" id="PTHR32481">
    <property type="entry name" value="AMINOPEPTIDASE"/>
    <property type="match status" value="1"/>
</dbReference>
<keyword evidence="2" id="KW-0031">Aminopeptidase</keyword>
<dbReference type="InterPro" id="IPR008007">
    <property type="entry name" value="Peptidase_M42"/>
</dbReference>